<keyword evidence="18" id="KW-1015">Disulfide bond</keyword>
<evidence type="ECO:0000256" key="27">
    <source>
        <dbReference type="PIRSR" id="PIRSR619791-2"/>
    </source>
</evidence>
<dbReference type="PRINTS" id="PR00457">
    <property type="entry name" value="ANPEROXIDASE"/>
</dbReference>
<dbReference type="SMART" id="SM00408">
    <property type="entry name" value="IGc2"/>
    <property type="match status" value="4"/>
</dbReference>
<dbReference type="InterPro" id="IPR003591">
    <property type="entry name" value="Leu-rich_rpt_typical-subtyp"/>
</dbReference>
<evidence type="ECO:0000259" key="30">
    <source>
        <dbReference type="PROSITE" id="PS50184"/>
    </source>
</evidence>
<evidence type="ECO:0000256" key="15">
    <source>
        <dbReference type="ARBA" id="ARBA00023002"/>
    </source>
</evidence>
<name>A0A4D5R9E2_SCOVI</name>
<comment type="catalytic activity">
    <reaction evidence="23">
        <text>L-lysyl-[collagen] + L-methionyl-[collagen] + hypobromite = [collagen]-L-lysyl-N-S-L-methionyl-[collagen] + bromide + H2O + H(+)</text>
        <dbReference type="Rhea" id="RHEA:66024"/>
        <dbReference type="Rhea" id="RHEA-COMP:12751"/>
        <dbReference type="Rhea" id="RHEA-COMP:16949"/>
        <dbReference type="Rhea" id="RHEA-COMP:16951"/>
        <dbReference type="ChEBI" id="CHEBI:15377"/>
        <dbReference type="ChEBI" id="CHEBI:15378"/>
        <dbReference type="ChEBI" id="CHEBI:15858"/>
        <dbReference type="ChEBI" id="CHEBI:16044"/>
        <dbReference type="ChEBI" id="CHEBI:29250"/>
        <dbReference type="ChEBI" id="CHEBI:29969"/>
        <dbReference type="ChEBI" id="CHEBI:166867"/>
    </reaction>
    <physiologicalReaction direction="left-to-right" evidence="23">
        <dbReference type="Rhea" id="RHEA:66025"/>
    </physiologicalReaction>
</comment>
<comment type="similarity">
    <text evidence="26">Belongs to the peroxidase family. XPO subfamily.</text>
</comment>
<dbReference type="InterPro" id="IPR001611">
    <property type="entry name" value="Leu-rich_rpt"/>
</dbReference>
<evidence type="ECO:0000256" key="7">
    <source>
        <dbReference type="ARBA" id="ARBA00022614"/>
    </source>
</evidence>
<evidence type="ECO:0000313" key="32">
    <source>
        <dbReference type="EMBL" id="MIC88737.1"/>
    </source>
</evidence>
<dbReference type="SMART" id="SM00409">
    <property type="entry name" value="IG"/>
    <property type="match status" value="4"/>
</dbReference>
<evidence type="ECO:0000256" key="5">
    <source>
        <dbReference type="ARBA" id="ARBA00022525"/>
    </source>
</evidence>
<comment type="subcellular location">
    <subcellularLocation>
        <location evidence="2">Membrane</location>
        <topology evidence="2">Single-pass membrane protein</topology>
    </subcellularLocation>
    <subcellularLocation>
        <location evidence="3">Secreted</location>
    </subcellularLocation>
</comment>
<comment type="similarity">
    <text evidence="4">Belongs to the immunoglobulin superfamily. DCC family.</text>
</comment>
<keyword evidence="10 27" id="KW-0479">Metal-binding</keyword>
<evidence type="ECO:0000256" key="13">
    <source>
        <dbReference type="ARBA" id="ARBA00022837"/>
    </source>
</evidence>
<keyword evidence="14" id="KW-1133">Transmembrane helix</keyword>
<keyword evidence="12" id="KW-0677">Repeat</keyword>
<evidence type="ECO:0000256" key="24">
    <source>
        <dbReference type="ARBA" id="ARBA00048887"/>
    </source>
</evidence>
<dbReference type="InterPro" id="IPR019791">
    <property type="entry name" value="Haem_peroxidase_animal"/>
</dbReference>
<dbReference type="GO" id="GO:0007399">
    <property type="term" value="P:nervous system development"/>
    <property type="evidence" value="ECO:0007669"/>
    <property type="project" value="UniProtKB-ARBA"/>
</dbReference>
<evidence type="ECO:0000256" key="6">
    <source>
        <dbReference type="ARBA" id="ARBA00022559"/>
    </source>
</evidence>
<keyword evidence="13" id="KW-0106">Calcium</keyword>
<dbReference type="InterPro" id="IPR007110">
    <property type="entry name" value="Ig-like_dom"/>
</dbReference>
<dbReference type="InterPro" id="IPR034824">
    <property type="entry name" value="Peroxidasin_peroxidase"/>
</dbReference>
<dbReference type="FunFam" id="1.10.640.10:FF:000001">
    <property type="entry name" value="Peroxidasin homolog"/>
    <property type="match status" value="1"/>
</dbReference>
<evidence type="ECO:0000256" key="19">
    <source>
        <dbReference type="ARBA" id="ARBA00023180"/>
    </source>
</evidence>
<keyword evidence="8 27" id="KW-0349">Heme</keyword>
<dbReference type="InterPro" id="IPR013783">
    <property type="entry name" value="Ig-like_fold"/>
</dbReference>
<dbReference type="InterPro" id="IPR032675">
    <property type="entry name" value="LRR_dom_sf"/>
</dbReference>
<evidence type="ECO:0000256" key="18">
    <source>
        <dbReference type="ARBA" id="ARBA00023157"/>
    </source>
</evidence>
<feature type="domain" description="VWFC" evidence="30">
    <location>
        <begin position="1447"/>
        <end position="1503"/>
    </location>
</feature>
<evidence type="ECO:0000256" key="28">
    <source>
        <dbReference type="SAM" id="Coils"/>
    </source>
</evidence>
<evidence type="ECO:0000256" key="22">
    <source>
        <dbReference type="ARBA" id="ARBA00047610"/>
    </source>
</evidence>
<comment type="cofactor">
    <cofactor evidence="1">
        <name>heme b</name>
        <dbReference type="ChEBI" id="CHEBI:60344"/>
    </cofactor>
</comment>
<dbReference type="InterPro" id="IPR013098">
    <property type="entry name" value="Ig_I-set"/>
</dbReference>
<dbReference type="Gene3D" id="2.10.70.10">
    <property type="entry name" value="Complement Module, domain 1"/>
    <property type="match status" value="1"/>
</dbReference>
<dbReference type="Pfam" id="PF07679">
    <property type="entry name" value="I-set"/>
    <property type="match status" value="4"/>
</dbReference>
<evidence type="ECO:0000256" key="4">
    <source>
        <dbReference type="ARBA" id="ARBA00009588"/>
    </source>
</evidence>
<evidence type="ECO:0000259" key="31">
    <source>
        <dbReference type="PROSITE" id="PS50835"/>
    </source>
</evidence>
<dbReference type="GO" id="GO:0046872">
    <property type="term" value="F:metal ion binding"/>
    <property type="evidence" value="ECO:0007669"/>
    <property type="project" value="UniProtKB-KW"/>
</dbReference>
<dbReference type="Gene3D" id="2.60.40.10">
    <property type="entry name" value="Immunoglobulins"/>
    <property type="match status" value="4"/>
</dbReference>
<evidence type="ECO:0000256" key="1">
    <source>
        <dbReference type="ARBA" id="ARBA00001970"/>
    </source>
</evidence>
<accession>A0A4D5R9E2</accession>
<dbReference type="Pfam" id="PF13855">
    <property type="entry name" value="LRR_8"/>
    <property type="match status" value="2"/>
</dbReference>
<reference evidence="32" key="1">
    <citation type="journal article" date="2018" name="Toxicon">
        <title>Venom-gland transcriptomics and venom proteomics of the giant Florida blue centipede, Scolopendra viridis.</title>
        <authorList>
            <person name="Ward M.J."/>
            <person name="Rokyta D.R."/>
        </authorList>
    </citation>
    <scope>NUCLEOTIDE SEQUENCE</scope>
    <source>
        <tissue evidence="32">Venom gland</tissue>
    </source>
</reference>
<dbReference type="PANTHER" id="PTHR11475:SF58">
    <property type="entry name" value="PEROXIDASIN"/>
    <property type="match status" value="1"/>
</dbReference>
<keyword evidence="15" id="KW-0560">Oxidoreductase</keyword>
<keyword evidence="20" id="KW-0393">Immunoglobulin domain</keyword>
<comment type="catalytic activity">
    <reaction evidence="22">
        <text>L-lysyl-[collagen] + L-methionyl-[collagen] + H2O2 = [collagen]-L-lysyl-N-S-L-methionyl-[collagen] + 2 H2O + H(+)</text>
        <dbReference type="Rhea" id="RHEA:66020"/>
        <dbReference type="Rhea" id="RHEA-COMP:12751"/>
        <dbReference type="Rhea" id="RHEA-COMP:16949"/>
        <dbReference type="Rhea" id="RHEA-COMP:16951"/>
        <dbReference type="ChEBI" id="CHEBI:15377"/>
        <dbReference type="ChEBI" id="CHEBI:15378"/>
        <dbReference type="ChEBI" id="CHEBI:16044"/>
        <dbReference type="ChEBI" id="CHEBI:16240"/>
        <dbReference type="ChEBI" id="CHEBI:29969"/>
        <dbReference type="ChEBI" id="CHEBI:166867"/>
    </reaction>
    <physiologicalReaction direction="left-to-right" evidence="22">
        <dbReference type="Rhea" id="RHEA:66021"/>
    </physiologicalReaction>
</comment>
<evidence type="ECO:0000256" key="25">
    <source>
        <dbReference type="ARBA" id="ARBA00049501"/>
    </source>
</evidence>
<dbReference type="CDD" id="cd09826">
    <property type="entry name" value="peroxidasin_like"/>
    <property type="match status" value="1"/>
</dbReference>
<evidence type="ECO:0000256" key="21">
    <source>
        <dbReference type="ARBA" id="ARBA00047544"/>
    </source>
</evidence>
<comment type="catalytic activity">
    <reaction evidence="24">
        <text>L-tyrosyl-[protein] + bromide + H2O2 + H(+) = 3-bromo-L-tyrosyl-[protein] + 2 H2O</text>
        <dbReference type="Rhea" id="RHEA:69360"/>
        <dbReference type="Rhea" id="RHEA-COMP:10136"/>
        <dbReference type="Rhea" id="RHEA-COMP:17686"/>
        <dbReference type="ChEBI" id="CHEBI:15377"/>
        <dbReference type="ChEBI" id="CHEBI:15378"/>
        <dbReference type="ChEBI" id="CHEBI:15858"/>
        <dbReference type="ChEBI" id="CHEBI:16240"/>
        <dbReference type="ChEBI" id="CHEBI:46858"/>
        <dbReference type="ChEBI" id="CHEBI:183512"/>
    </reaction>
    <physiologicalReaction direction="left-to-right" evidence="24">
        <dbReference type="Rhea" id="RHEA:69361"/>
    </physiologicalReaction>
</comment>
<keyword evidence="17" id="KW-0472">Membrane</keyword>
<keyword evidence="7" id="KW-0433">Leucine-rich repeat</keyword>
<dbReference type="SUPFAM" id="SSF48726">
    <property type="entry name" value="Immunoglobulin"/>
    <property type="match status" value="4"/>
</dbReference>
<dbReference type="SMART" id="SM00369">
    <property type="entry name" value="LRR_TYP"/>
    <property type="match status" value="5"/>
</dbReference>
<dbReference type="SMART" id="SM00082">
    <property type="entry name" value="LRRCT"/>
    <property type="match status" value="1"/>
</dbReference>
<evidence type="ECO:0000256" key="29">
    <source>
        <dbReference type="SAM" id="SignalP"/>
    </source>
</evidence>
<feature type="chain" id="PRO_5020026273" evidence="29">
    <location>
        <begin position="26"/>
        <end position="1503"/>
    </location>
</feature>
<dbReference type="InterPro" id="IPR003599">
    <property type="entry name" value="Ig_sub"/>
</dbReference>
<dbReference type="Gene3D" id="3.80.10.10">
    <property type="entry name" value="Ribonuclease Inhibitor"/>
    <property type="match status" value="1"/>
</dbReference>
<dbReference type="PROSITE" id="PS50184">
    <property type="entry name" value="VWFC_2"/>
    <property type="match status" value="1"/>
</dbReference>
<feature type="signal peptide" evidence="29">
    <location>
        <begin position="1"/>
        <end position="25"/>
    </location>
</feature>
<feature type="domain" description="Ig-like" evidence="31">
    <location>
        <begin position="364"/>
        <end position="451"/>
    </location>
</feature>
<dbReference type="FunFam" id="2.60.40.10:FF:000004">
    <property type="entry name" value="DCC isoform 1"/>
    <property type="match status" value="1"/>
</dbReference>
<dbReference type="GO" id="GO:0004601">
    <property type="term" value="F:peroxidase activity"/>
    <property type="evidence" value="ECO:0007669"/>
    <property type="project" value="UniProtKB-KW"/>
</dbReference>
<dbReference type="GO" id="GO:0006979">
    <property type="term" value="P:response to oxidative stress"/>
    <property type="evidence" value="ECO:0007669"/>
    <property type="project" value="InterPro"/>
</dbReference>
<dbReference type="SUPFAM" id="SSF57603">
    <property type="entry name" value="FnI-like domain"/>
    <property type="match status" value="1"/>
</dbReference>
<dbReference type="InterPro" id="IPR001007">
    <property type="entry name" value="VWF_dom"/>
</dbReference>
<feature type="binding site" description="axial binding residue" evidence="27">
    <location>
        <position position="1099"/>
    </location>
    <ligand>
        <name>heme b</name>
        <dbReference type="ChEBI" id="CHEBI:60344"/>
    </ligand>
    <ligandPart>
        <name>Fe</name>
        <dbReference type="ChEBI" id="CHEBI:18248"/>
    </ligandPart>
</feature>
<organism evidence="32">
    <name type="scientific">Scolopendra viridis</name>
    <name type="common">Giant centipede</name>
    <dbReference type="NCBI Taxonomy" id="118503"/>
    <lineage>
        <taxon>Eukaryota</taxon>
        <taxon>Metazoa</taxon>
        <taxon>Ecdysozoa</taxon>
        <taxon>Arthropoda</taxon>
        <taxon>Myriapoda</taxon>
        <taxon>Chilopoda</taxon>
        <taxon>Pleurostigmophora</taxon>
        <taxon>Scolopendromorpha</taxon>
        <taxon>Scolopendridae</taxon>
        <taxon>Scolopendra</taxon>
    </lineage>
</organism>
<evidence type="ECO:0000256" key="11">
    <source>
        <dbReference type="ARBA" id="ARBA00022729"/>
    </source>
</evidence>
<evidence type="ECO:0000256" key="3">
    <source>
        <dbReference type="ARBA" id="ARBA00004613"/>
    </source>
</evidence>
<comment type="catalytic activity">
    <reaction evidence="25">
        <text>hypobromite + L-tyrosyl-[protein] + H(+) = 3-bromo-L-tyrosyl-[protein] + H2O</text>
        <dbReference type="Rhea" id="RHEA:69356"/>
        <dbReference type="Rhea" id="RHEA-COMP:10136"/>
        <dbReference type="Rhea" id="RHEA-COMP:17686"/>
        <dbReference type="ChEBI" id="CHEBI:15377"/>
        <dbReference type="ChEBI" id="CHEBI:15378"/>
        <dbReference type="ChEBI" id="CHEBI:29250"/>
        <dbReference type="ChEBI" id="CHEBI:46858"/>
        <dbReference type="ChEBI" id="CHEBI:183512"/>
    </reaction>
    <physiologicalReaction direction="left-to-right" evidence="25">
        <dbReference type="Rhea" id="RHEA:69357"/>
    </physiologicalReaction>
</comment>
<dbReference type="GO" id="GO:0020037">
    <property type="term" value="F:heme binding"/>
    <property type="evidence" value="ECO:0007669"/>
    <property type="project" value="InterPro"/>
</dbReference>
<evidence type="ECO:0000256" key="9">
    <source>
        <dbReference type="ARBA" id="ARBA00022692"/>
    </source>
</evidence>
<keyword evidence="16 27" id="KW-0408">Iron</keyword>
<dbReference type="InterPro" id="IPR003598">
    <property type="entry name" value="Ig_sub2"/>
</dbReference>
<dbReference type="EMBL" id="GGNE01000196">
    <property type="protein sequence ID" value="MIC88737.1"/>
    <property type="molecule type" value="Transcribed_RNA"/>
</dbReference>
<evidence type="ECO:0000256" key="17">
    <source>
        <dbReference type="ARBA" id="ARBA00023136"/>
    </source>
</evidence>
<keyword evidence="5" id="KW-0964">Secreted</keyword>
<dbReference type="PROSITE" id="PS50835">
    <property type="entry name" value="IG_LIKE"/>
    <property type="match status" value="4"/>
</dbReference>
<feature type="domain" description="Ig-like" evidence="31">
    <location>
        <begin position="238"/>
        <end position="329"/>
    </location>
</feature>
<evidence type="ECO:0000256" key="23">
    <source>
        <dbReference type="ARBA" id="ARBA00048396"/>
    </source>
</evidence>
<dbReference type="Pfam" id="PF03098">
    <property type="entry name" value="An_peroxidase"/>
    <property type="match status" value="1"/>
</dbReference>
<dbReference type="SUPFAM" id="SSF48113">
    <property type="entry name" value="Heme-dependent peroxidases"/>
    <property type="match status" value="1"/>
</dbReference>
<keyword evidence="19" id="KW-0325">Glycoprotein</keyword>
<evidence type="ECO:0000256" key="10">
    <source>
        <dbReference type="ARBA" id="ARBA00022723"/>
    </source>
</evidence>
<dbReference type="PROSITE" id="PS50292">
    <property type="entry name" value="PEROXIDASE_3"/>
    <property type="match status" value="1"/>
</dbReference>
<dbReference type="PANTHER" id="PTHR11475">
    <property type="entry name" value="OXIDASE/PEROXIDASE"/>
    <property type="match status" value="1"/>
</dbReference>
<dbReference type="Gene3D" id="1.10.640.10">
    <property type="entry name" value="Haem peroxidase domain superfamily, animal type"/>
    <property type="match status" value="1"/>
</dbReference>
<dbReference type="InterPro" id="IPR000483">
    <property type="entry name" value="Cys-rich_flank_reg_C"/>
</dbReference>
<keyword evidence="9" id="KW-0812">Transmembrane</keyword>
<feature type="domain" description="Ig-like" evidence="31">
    <location>
        <begin position="547"/>
        <end position="633"/>
    </location>
</feature>
<dbReference type="InterPro" id="IPR037120">
    <property type="entry name" value="Haem_peroxidase_sf_animal"/>
</dbReference>
<dbReference type="FunFam" id="2.60.40.10:FF:000008">
    <property type="entry name" value="roundabout homolog 2 isoform X2"/>
    <property type="match status" value="1"/>
</dbReference>
<keyword evidence="28" id="KW-0175">Coiled coil</keyword>
<protein>
    <submittedName>
        <fullName evidence="32">Peroxidasin</fullName>
    </submittedName>
</protein>
<keyword evidence="6" id="KW-0575">Peroxidase</keyword>
<dbReference type="GO" id="GO:0005615">
    <property type="term" value="C:extracellular space"/>
    <property type="evidence" value="ECO:0007669"/>
    <property type="project" value="TreeGrafter"/>
</dbReference>
<dbReference type="GO" id="GO:0016020">
    <property type="term" value="C:membrane"/>
    <property type="evidence" value="ECO:0007669"/>
    <property type="project" value="UniProtKB-SubCell"/>
</dbReference>
<evidence type="ECO:0000256" key="20">
    <source>
        <dbReference type="ARBA" id="ARBA00023319"/>
    </source>
</evidence>
<keyword evidence="11 29" id="KW-0732">Signal</keyword>
<evidence type="ECO:0000256" key="26">
    <source>
        <dbReference type="ARBA" id="ARBA00061342"/>
    </source>
</evidence>
<comment type="catalytic activity">
    <reaction evidence="21">
        <text>bromide + H2O2 = hypobromite + H2O</text>
        <dbReference type="Rhea" id="RHEA:66016"/>
        <dbReference type="ChEBI" id="CHEBI:15377"/>
        <dbReference type="ChEBI" id="CHEBI:15858"/>
        <dbReference type="ChEBI" id="CHEBI:16240"/>
        <dbReference type="ChEBI" id="CHEBI:29250"/>
    </reaction>
    <physiologicalReaction direction="left-to-right" evidence="21">
        <dbReference type="Rhea" id="RHEA:66017"/>
    </physiologicalReaction>
</comment>
<proteinExistence type="inferred from homology"/>
<dbReference type="FunFam" id="2.60.40.10:FF:000163">
    <property type="entry name" value="peroxidasin homolog"/>
    <property type="match status" value="1"/>
</dbReference>
<dbReference type="PROSITE" id="PS51450">
    <property type="entry name" value="LRR"/>
    <property type="match status" value="2"/>
</dbReference>
<dbReference type="SMART" id="SM00365">
    <property type="entry name" value="LRR_SD22"/>
    <property type="match status" value="5"/>
</dbReference>
<evidence type="ECO:0000256" key="14">
    <source>
        <dbReference type="ARBA" id="ARBA00022989"/>
    </source>
</evidence>
<dbReference type="InterPro" id="IPR010255">
    <property type="entry name" value="Haem_peroxidase_sf"/>
</dbReference>
<evidence type="ECO:0000256" key="16">
    <source>
        <dbReference type="ARBA" id="ARBA00023004"/>
    </source>
</evidence>
<feature type="domain" description="Ig-like" evidence="31">
    <location>
        <begin position="454"/>
        <end position="542"/>
    </location>
</feature>
<evidence type="ECO:0000256" key="2">
    <source>
        <dbReference type="ARBA" id="ARBA00004167"/>
    </source>
</evidence>
<feature type="coiled-coil region" evidence="28">
    <location>
        <begin position="1406"/>
        <end position="1440"/>
    </location>
</feature>
<sequence>MGSVVDVVLAALLFFSLSGNRVTLAEGVNCPDRCLCFRTTVRCMFLHLDHVPPVPPETTILDLRFNKIKDVPTGTFKDLHLLNTLLLNNNLISKLENDTFIGLKELKYLYLYKNRIKSIESKAFRGLHKLEQLYLHFNRIETLEIGTFADLRKLDRLFLHNNKLTSIPPGAFRNMDSLRRLRLDSNALICDCKMMWLARMLKDKSTTTQAAATCEYPTSLQGKALTAIKESDFHCKKPLLTEEPNDVDVSFGGTAYFTCRADGDPNPDIIWLHNDDEIEFSSDETTNRYNLLKDGTLMIENTQASDQGFYECMAKNPLGEVKSRKAKMKYHNLKDKPQIHSDASINNVNSEKFNRYERVTGATPKFVVTPQGQEVRQKETVVFVCEATGNPRPFITWTLDERPVSNLNRFHVSPTGTLTIVNIQPEDAGAYRCSASNTIGQISSVAYLKVQVPPTITTFPRNQTISEGRIVEFRCEAQGSPPPHLTWLKNGRSIVPTTRIIVDLGGTHLRIGSIHKTDEGRYKCRAQNIAGTADAVAVLKVNAKIPPSFLRRPQNMEVFVGSNVELPCAADGEPTPLIIWRKNGDLMGEDTTHHSFSSDGSLLLYNVNKLDEGMYECGADNGIGYISTFAQVKVRDGTTDQGSRHPGDRFVQISIEEARFSVDRALNDTIASIYSRDRPFTPAELLRLFRFPGPSAREIARSAEIYERTLLIIKRHVESGAKFNLSDFSYSDILSPTQLETIANLSGCLTHRRQINCSEMCFHSRYRTIDGTCNNLQHPMWGASETSFYRLLKPEYENGFNTPIGWSRTNSLYHGFAKPSARLVSTRFISTEDITPDDDYSHMLMQWGQFLDHDLDLAPPTISSESFVDGEDCSQSCDYAAPCFPIEIPTNDPRIQTQRCMEFTRSSPVCGSGSTSLLFDSVMPREQINVLTSFIDASQVYGSSVRESDQIRDHIDRQGQLRKGPQVDTGKFLLPFSVDWPIDCRRDPRESNIGCFLAGDTRVNEQVGLIAMHTIWFREHNRIAQKLHEVNPHWDSETLYQEARKIVGAEMQHITYKHWLPKIFGSKGMELLGSYEGYNPSIDPSISNSFATAALRFGHTLINPILHRLNATLHPIPQGHLPLSRAFFSPFRIMEEGGIDPLLRGLFAIPAKIRRSNQLLNKELTEQLFRQVHAVALDLAAINIQRGRDHALPGYNHWRKFCNLNFARTFQDLRYEIKNRQLRENLQQLYGHPDNIDLWVGGISEDLVPGARVGPTFLCILADQFKRLRDGDRFYYENPGIFKPEQLTQIKQSSLARVICDNGDNITQVTFDAFLVPQRQTPPYESCRKIPNIDLRFWSDCCSDCSESGNFLSITKSKNSRRSKRSAGFSYPEDKPKNLVVHSSFQEKKISSSASEVAEKTVPLNEDLFEERVEGMEEIIQQLQRQFRQLNKKMKQLQTDCHGPSVGHCIDSNGITRYSNETWNFDKCSSCHCINGQIMCQVQVCSSKDCEAPPSSDKCCQPC</sequence>
<dbReference type="FunFam" id="2.60.40.10:FF:000299">
    <property type="entry name" value="protogenin isoform X2"/>
    <property type="match status" value="1"/>
</dbReference>
<dbReference type="InterPro" id="IPR036179">
    <property type="entry name" value="Ig-like_dom_sf"/>
</dbReference>
<evidence type="ECO:0000256" key="8">
    <source>
        <dbReference type="ARBA" id="ARBA00022617"/>
    </source>
</evidence>
<dbReference type="SUPFAM" id="SSF52058">
    <property type="entry name" value="L domain-like"/>
    <property type="match status" value="1"/>
</dbReference>
<evidence type="ECO:0000256" key="12">
    <source>
        <dbReference type="ARBA" id="ARBA00022737"/>
    </source>
</evidence>